<dbReference type="PANTHER" id="PTHR23088">
    <property type="entry name" value="NITRILASE-RELATED"/>
    <property type="match status" value="1"/>
</dbReference>
<dbReference type="KEGG" id="lse:F1C12_05685"/>
<proteinExistence type="inferred from homology"/>
<organism evidence="3 4">
    <name type="scientific">Leifsonia shinshuensis</name>
    <dbReference type="NCBI Taxonomy" id="150026"/>
    <lineage>
        <taxon>Bacteria</taxon>
        <taxon>Bacillati</taxon>
        <taxon>Actinomycetota</taxon>
        <taxon>Actinomycetes</taxon>
        <taxon>Micrococcales</taxon>
        <taxon>Microbacteriaceae</taxon>
        <taxon>Leifsonia</taxon>
    </lineage>
</organism>
<dbReference type="Proteomes" id="UP000515511">
    <property type="component" value="Chromosome"/>
</dbReference>
<dbReference type="InterPro" id="IPR001110">
    <property type="entry name" value="UPF0012_CS"/>
</dbReference>
<feature type="domain" description="CN hydrolase" evidence="2">
    <location>
        <begin position="4"/>
        <end position="244"/>
    </location>
</feature>
<protein>
    <submittedName>
        <fullName evidence="3">Carbon-nitrogen hydrolase family protein</fullName>
    </submittedName>
</protein>
<dbReference type="EMBL" id="CP043641">
    <property type="protein sequence ID" value="QNE34660.1"/>
    <property type="molecule type" value="Genomic_DNA"/>
</dbReference>
<name>A0A7G6Y845_9MICO</name>
<evidence type="ECO:0000259" key="2">
    <source>
        <dbReference type="PROSITE" id="PS50263"/>
    </source>
</evidence>
<gene>
    <name evidence="3" type="ORF">F1C12_05685</name>
</gene>
<dbReference type="PROSITE" id="PS50263">
    <property type="entry name" value="CN_HYDROLASE"/>
    <property type="match status" value="1"/>
</dbReference>
<evidence type="ECO:0000313" key="4">
    <source>
        <dbReference type="Proteomes" id="UP000515511"/>
    </source>
</evidence>
<dbReference type="GO" id="GO:0016787">
    <property type="term" value="F:hydrolase activity"/>
    <property type="evidence" value="ECO:0007669"/>
    <property type="project" value="UniProtKB-KW"/>
</dbReference>
<evidence type="ECO:0000256" key="1">
    <source>
        <dbReference type="ARBA" id="ARBA00010613"/>
    </source>
</evidence>
<comment type="similarity">
    <text evidence="1">Belongs to the carbon-nitrogen hydrolase superfamily. NIT1/NIT2 family.</text>
</comment>
<sequence length="268" mass="28691">MTGVGVAVAQFTPGDDRVHNRDVAAALIAVAAARGARLVVLPEYSSYFTDPLGPSFARNAEPLDGEFVRSLQAAAREHDVYVIAGLVEQTGVHDKFANTLVAVGPAGETLAVYRKQHLYDAFGSTESDWVVPGDLALPEVFAVDGLRIGMQTCYDLRFPEVTRRLADAGAELVAVPAEWVRGPLKEQHWSTLLAARAIENTLYVAAADHAPPIGVGSSAIIDPMGVVLAGLGETSGVAVAEASVERVQEVRRRNPALKLRRYRVEPID</sequence>
<dbReference type="InterPro" id="IPR003010">
    <property type="entry name" value="C-N_Hydrolase"/>
</dbReference>
<evidence type="ECO:0000313" key="3">
    <source>
        <dbReference type="EMBL" id="QNE34660.1"/>
    </source>
</evidence>
<dbReference type="Gene3D" id="3.60.110.10">
    <property type="entry name" value="Carbon-nitrogen hydrolase"/>
    <property type="match status" value="1"/>
</dbReference>
<reference evidence="4" key="1">
    <citation type="submission" date="2019-09" db="EMBL/GenBank/DDBJ databases">
        <title>Antimicrobial potential of Antarctic Bacteria.</title>
        <authorList>
            <person name="Benaud N."/>
            <person name="Edwards R.J."/>
            <person name="Ferrari B.C."/>
        </authorList>
    </citation>
    <scope>NUCLEOTIDE SEQUENCE [LARGE SCALE GENOMIC DNA]</scope>
    <source>
        <strain evidence="4">INR9</strain>
    </source>
</reference>
<accession>A0A7G6Y845</accession>
<dbReference type="InterPro" id="IPR036526">
    <property type="entry name" value="C-N_Hydrolase_sf"/>
</dbReference>
<dbReference type="CDD" id="cd07581">
    <property type="entry name" value="nitrilase_3"/>
    <property type="match status" value="1"/>
</dbReference>
<dbReference type="AlphaFoldDB" id="A0A7G6Y845"/>
<dbReference type="SUPFAM" id="SSF56317">
    <property type="entry name" value="Carbon-nitrogen hydrolase"/>
    <property type="match status" value="1"/>
</dbReference>
<dbReference type="RefSeq" id="WP_185277834.1">
    <property type="nucleotide sequence ID" value="NZ_CP043641.1"/>
</dbReference>
<dbReference type="Pfam" id="PF00795">
    <property type="entry name" value="CN_hydrolase"/>
    <property type="match status" value="1"/>
</dbReference>
<keyword evidence="3" id="KW-0378">Hydrolase</keyword>
<dbReference type="PANTHER" id="PTHR23088:SF27">
    <property type="entry name" value="DEAMINATED GLUTATHIONE AMIDASE"/>
    <property type="match status" value="1"/>
</dbReference>
<dbReference type="PROSITE" id="PS01227">
    <property type="entry name" value="UPF0012"/>
    <property type="match status" value="1"/>
</dbReference>